<organism evidence="1">
    <name type="scientific">Arundo donax</name>
    <name type="common">Giant reed</name>
    <name type="synonym">Donax arundinaceus</name>
    <dbReference type="NCBI Taxonomy" id="35708"/>
    <lineage>
        <taxon>Eukaryota</taxon>
        <taxon>Viridiplantae</taxon>
        <taxon>Streptophyta</taxon>
        <taxon>Embryophyta</taxon>
        <taxon>Tracheophyta</taxon>
        <taxon>Spermatophyta</taxon>
        <taxon>Magnoliopsida</taxon>
        <taxon>Liliopsida</taxon>
        <taxon>Poales</taxon>
        <taxon>Poaceae</taxon>
        <taxon>PACMAD clade</taxon>
        <taxon>Arundinoideae</taxon>
        <taxon>Arundineae</taxon>
        <taxon>Arundo</taxon>
    </lineage>
</organism>
<name>A0A0A9B980_ARUDO</name>
<reference evidence="1" key="2">
    <citation type="journal article" date="2015" name="Data Brief">
        <title>Shoot transcriptome of the giant reed, Arundo donax.</title>
        <authorList>
            <person name="Barrero R.A."/>
            <person name="Guerrero F.D."/>
            <person name="Moolhuijzen P."/>
            <person name="Goolsby J.A."/>
            <person name="Tidwell J."/>
            <person name="Bellgard S.E."/>
            <person name="Bellgard M.I."/>
        </authorList>
    </citation>
    <scope>NUCLEOTIDE SEQUENCE</scope>
    <source>
        <tissue evidence="1">Shoot tissue taken approximately 20 cm above the soil surface</tissue>
    </source>
</reference>
<protein>
    <submittedName>
        <fullName evidence="1">Uncharacterized protein</fullName>
    </submittedName>
</protein>
<dbReference type="EMBL" id="GBRH01239187">
    <property type="protein sequence ID" value="JAD58708.1"/>
    <property type="molecule type" value="Transcribed_RNA"/>
</dbReference>
<proteinExistence type="predicted"/>
<accession>A0A0A9B980</accession>
<evidence type="ECO:0000313" key="1">
    <source>
        <dbReference type="EMBL" id="JAD58708.1"/>
    </source>
</evidence>
<reference evidence="1" key="1">
    <citation type="submission" date="2014-09" db="EMBL/GenBank/DDBJ databases">
        <authorList>
            <person name="Magalhaes I.L.F."/>
            <person name="Oliveira U."/>
            <person name="Santos F.R."/>
            <person name="Vidigal T.H.D.A."/>
            <person name="Brescovit A.D."/>
            <person name="Santos A.J."/>
        </authorList>
    </citation>
    <scope>NUCLEOTIDE SEQUENCE</scope>
    <source>
        <tissue evidence="1">Shoot tissue taken approximately 20 cm above the soil surface</tissue>
    </source>
</reference>
<dbReference type="AlphaFoldDB" id="A0A0A9B980"/>
<sequence>MAVLRISRGALHWRILRREIAKFQPTRYRPSH</sequence>